<gene>
    <name evidence="4" type="ORF">IAB37_03980</name>
</gene>
<dbReference type="Proteomes" id="UP000824241">
    <property type="component" value="Unassembled WGS sequence"/>
</dbReference>
<evidence type="ECO:0000313" key="4">
    <source>
        <dbReference type="EMBL" id="HIR60717.1"/>
    </source>
</evidence>
<feature type="compositionally biased region" description="Acidic residues" evidence="2">
    <location>
        <begin position="49"/>
        <end position="60"/>
    </location>
</feature>
<proteinExistence type="inferred from homology"/>
<dbReference type="AlphaFoldDB" id="A0A9D1DX91"/>
<evidence type="ECO:0000256" key="2">
    <source>
        <dbReference type="SAM" id="MobiDB-lite"/>
    </source>
</evidence>
<dbReference type="PANTHER" id="PTHR33393">
    <property type="entry name" value="POLYGLUTAMINE SYNTHESIS ACCESSORY PROTEIN RV0574C-RELATED"/>
    <property type="match status" value="1"/>
</dbReference>
<dbReference type="CDD" id="cd07381">
    <property type="entry name" value="MPP_CapA"/>
    <property type="match status" value="1"/>
</dbReference>
<dbReference type="SMART" id="SM00854">
    <property type="entry name" value="PGA_cap"/>
    <property type="match status" value="1"/>
</dbReference>
<dbReference type="PANTHER" id="PTHR33393:SF12">
    <property type="entry name" value="CAPSULE BIOSYNTHESIS PROTEIN CAPA"/>
    <property type="match status" value="1"/>
</dbReference>
<feature type="domain" description="Capsule synthesis protein CapA" evidence="3">
    <location>
        <begin position="66"/>
        <end position="320"/>
    </location>
</feature>
<dbReference type="Pfam" id="PF09587">
    <property type="entry name" value="PGA_cap"/>
    <property type="match status" value="1"/>
</dbReference>
<organism evidence="4 5">
    <name type="scientific">Candidatus Faecivivens stercoravium</name>
    <dbReference type="NCBI Taxonomy" id="2840803"/>
    <lineage>
        <taxon>Bacteria</taxon>
        <taxon>Bacillati</taxon>
        <taxon>Bacillota</taxon>
        <taxon>Clostridia</taxon>
        <taxon>Eubacteriales</taxon>
        <taxon>Oscillospiraceae</taxon>
        <taxon>Oscillospiraceae incertae sedis</taxon>
        <taxon>Candidatus Faecivivens</taxon>
    </lineage>
</organism>
<dbReference type="EMBL" id="DVHA01000128">
    <property type="protein sequence ID" value="HIR60717.1"/>
    <property type="molecule type" value="Genomic_DNA"/>
</dbReference>
<accession>A0A9D1DX91</accession>
<protein>
    <submittedName>
        <fullName evidence="4">CapA family protein</fullName>
    </submittedName>
</protein>
<evidence type="ECO:0000259" key="3">
    <source>
        <dbReference type="SMART" id="SM00854"/>
    </source>
</evidence>
<comment type="caution">
    <text evidence="4">The sequence shown here is derived from an EMBL/GenBank/DDBJ whole genome shotgun (WGS) entry which is preliminary data.</text>
</comment>
<reference evidence="4" key="1">
    <citation type="submission" date="2020-10" db="EMBL/GenBank/DDBJ databases">
        <authorList>
            <person name="Gilroy R."/>
        </authorList>
    </citation>
    <scope>NUCLEOTIDE SEQUENCE</scope>
    <source>
        <strain evidence="4">CHK189-12415</strain>
    </source>
</reference>
<evidence type="ECO:0000313" key="5">
    <source>
        <dbReference type="Proteomes" id="UP000824241"/>
    </source>
</evidence>
<reference evidence="4" key="2">
    <citation type="journal article" date="2021" name="PeerJ">
        <title>Extensive microbial diversity within the chicken gut microbiome revealed by metagenomics and culture.</title>
        <authorList>
            <person name="Gilroy R."/>
            <person name="Ravi A."/>
            <person name="Getino M."/>
            <person name="Pursley I."/>
            <person name="Horton D.L."/>
            <person name="Alikhan N.F."/>
            <person name="Baker D."/>
            <person name="Gharbi K."/>
            <person name="Hall N."/>
            <person name="Watson M."/>
            <person name="Adriaenssens E.M."/>
            <person name="Foster-Nyarko E."/>
            <person name="Jarju S."/>
            <person name="Secka A."/>
            <person name="Antonio M."/>
            <person name="Oren A."/>
            <person name="Chaudhuri R.R."/>
            <person name="La Ragione R."/>
            <person name="Hildebrand F."/>
            <person name="Pallen M.J."/>
        </authorList>
    </citation>
    <scope>NUCLEOTIDE SEQUENCE</scope>
    <source>
        <strain evidence="4">CHK189-12415</strain>
    </source>
</reference>
<dbReference type="InterPro" id="IPR052169">
    <property type="entry name" value="CW_Biosynth-Accessory"/>
</dbReference>
<dbReference type="SUPFAM" id="SSF56300">
    <property type="entry name" value="Metallo-dependent phosphatases"/>
    <property type="match status" value="1"/>
</dbReference>
<dbReference type="InterPro" id="IPR019079">
    <property type="entry name" value="Capsule_synth_CapA"/>
</dbReference>
<sequence length="414" mass="45290">MKKFVITFLVGLLLAAGFETFFCGTAGEEQAAVEAYRGTPSVENHPEEIDPSSEPEEEPWEPQSAHLLSAGDNLIHSSLYEQAAARSEDGGYDFTYLYENVASYLSSADITTINQETVIVPSNSPSTYPLFNSPPELASYVTDLCGVDVLNLANNHCLDQGTDGLGECLSFWGENYPDVLTTGVYQNEADYQTTRLKEVDGITFAFLGMTELTNGLSLASGSEIVIDQALDDAGLARLQAEIERADEASDIVVMNVHWGDEYSFTPTDRQRYLAQQMAEWGVDIIIGHHPHVLQPVETIETSDGRTALVAYSLGNFASAQADAYCLVGGILDYTVERETEGGEAVLTSYSLTPVVTHYDSGYANNRIYLLEDYTEDLAYNHGVRSRYSSFSLTYIDSLLQEVVGQEVLDGVTLG</sequence>
<feature type="region of interest" description="Disordered" evidence="2">
    <location>
        <begin position="37"/>
        <end position="64"/>
    </location>
</feature>
<dbReference type="InterPro" id="IPR029052">
    <property type="entry name" value="Metallo-depent_PP-like"/>
</dbReference>
<comment type="similarity">
    <text evidence="1">Belongs to the CapA family.</text>
</comment>
<name>A0A9D1DX91_9FIRM</name>
<evidence type="ECO:0000256" key="1">
    <source>
        <dbReference type="ARBA" id="ARBA00005662"/>
    </source>
</evidence>
<dbReference type="Gene3D" id="3.60.21.10">
    <property type="match status" value="1"/>
</dbReference>